<evidence type="ECO:0000313" key="1">
    <source>
        <dbReference type="EMBL" id="TFB30929.1"/>
    </source>
</evidence>
<comment type="caution">
    <text evidence="1">The sequence shown here is derived from an EMBL/GenBank/DDBJ whole genome shotgun (WGS) entry which is preliminary data.</text>
</comment>
<keyword evidence="2" id="KW-1185">Reference proteome</keyword>
<sequence length="133" mass="14984">MTHHSGEDRQVQANSFASVLNAWTPQNQNTPIAAIRDQSAGYVTNVDTHWLEDGSFIRGKNLLLGYTFDKTLVEKLRLNRLRVYASVQNFFLATRYTGNDPEVTTYGNAFAQGQTFFDYPKPTTFMVGLNIGL</sequence>
<dbReference type="EMBL" id="SOPX01000002">
    <property type="protein sequence ID" value="TFB30929.1"/>
    <property type="molecule type" value="Genomic_DNA"/>
</dbReference>
<dbReference type="RefSeq" id="WP_121282183.1">
    <property type="nucleotide sequence ID" value="NZ_RCCK01000010.1"/>
</dbReference>
<gene>
    <name evidence="1" type="ORF">E3V97_09880</name>
</gene>
<evidence type="ECO:0008006" key="3">
    <source>
        <dbReference type="Google" id="ProtNLM"/>
    </source>
</evidence>
<name>A0ABY2HMS7_9SPHI</name>
<organism evidence="1 2">
    <name type="scientific">Pedobacter alluvionis</name>
    <dbReference type="NCBI Taxonomy" id="475253"/>
    <lineage>
        <taxon>Bacteria</taxon>
        <taxon>Pseudomonadati</taxon>
        <taxon>Bacteroidota</taxon>
        <taxon>Sphingobacteriia</taxon>
        <taxon>Sphingobacteriales</taxon>
        <taxon>Sphingobacteriaceae</taxon>
        <taxon>Pedobacter</taxon>
    </lineage>
</organism>
<dbReference type="Proteomes" id="UP000297429">
    <property type="component" value="Unassembled WGS sequence"/>
</dbReference>
<accession>A0ABY2HMS7</accession>
<protein>
    <recommendedName>
        <fullName evidence="3">TonB-dependent receptor</fullName>
    </recommendedName>
</protein>
<reference evidence="1 2" key="1">
    <citation type="submission" date="2019-03" db="EMBL/GenBank/DDBJ databases">
        <authorList>
            <person name="He R.-H."/>
        </authorList>
    </citation>
    <scope>NUCLEOTIDE SEQUENCE [LARGE SCALE GENOMIC DNA]</scope>
    <source>
        <strain evidence="1 2">DSM 19624</strain>
    </source>
</reference>
<proteinExistence type="predicted"/>
<evidence type="ECO:0000313" key="2">
    <source>
        <dbReference type="Proteomes" id="UP000297429"/>
    </source>
</evidence>